<feature type="region of interest" description="Disordered" evidence="1">
    <location>
        <begin position="437"/>
        <end position="478"/>
    </location>
</feature>
<dbReference type="AlphaFoldDB" id="A0ABD1ZW14"/>
<feature type="compositionally biased region" description="Polar residues" evidence="1">
    <location>
        <begin position="90"/>
        <end position="100"/>
    </location>
</feature>
<gene>
    <name evidence="2" type="ORF">V1478_018081</name>
</gene>
<evidence type="ECO:0000313" key="3">
    <source>
        <dbReference type="Proteomes" id="UP001607302"/>
    </source>
</evidence>
<accession>A0ABD1ZW14</accession>
<feature type="region of interest" description="Disordered" evidence="1">
    <location>
        <begin position="66"/>
        <end position="127"/>
    </location>
</feature>
<evidence type="ECO:0000256" key="1">
    <source>
        <dbReference type="SAM" id="MobiDB-lite"/>
    </source>
</evidence>
<protein>
    <submittedName>
        <fullName evidence="2">Uncharacterized protein</fullName>
    </submittedName>
</protein>
<proteinExistence type="predicted"/>
<feature type="compositionally biased region" description="Pro residues" evidence="1">
    <location>
        <begin position="165"/>
        <end position="195"/>
    </location>
</feature>
<feature type="compositionally biased region" description="Acidic residues" evidence="1">
    <location>
        <begin position="109"/>
        <end position="118"/>
    </location>
</feature>
<keyword evidence="3" id="KW-1185">Reference proteome</keyword>
<dbReference type="Proteomes" id="UP001607302">
    <property type="component" value="Unassembled WGS sequence"/>
</dbReference>
<reference evidence="2 3" key="1">
    <citation type="journal article" date="2024" name="Ann. Entomol. Soc. Am.">
        <title>Genomic analyses of the southern and eastern yellowjacket wasps (Hymenoptera: Vespidae) reveal evolutionary signatures of social life.</title>
        <authorList>
            <person name="Catto M.A."/>
            <person name="Caine P.B."/>
            <person name="Orr S.E."/>
            <person name="Hunt B.G."/>
            <person name="Goodisman M.A.D."/>
        </authorList>
    </citation>
    <scope>NUCLEOTIDE SEQUENCE [LARGE SCALE GENOMIC DNA]</scope>
    <source>
        <strain evidence="2">233</strain>
        <tissue evidence="2">Head and thorax</tissue>
    </source>
</reference>
<name>A0ABD1ZW14_VESSQ</name>
<evidence type="ECO:0000313" key="2">
    <source>
        <dbReference type="EMBL" id="KAL2712558.1"/>
    </source>
</evidence>
<dbReference type="EMBL" id="JAUDFV010000166">
    <property type="protein sequence ID" value="KAL2712558.1"/>
    <property type="molecule type" value="Genomic_DNA"/>
</dbReference>
<feature type="compositionally biased region" description="Basic and acidic residues" evidence="1">
    <location>
        <begin position="66"/>
        <end position="76"/>
    </location>
</feature>
<sequence length="813" mass="94418">MYLCEDKNTKETKIEEIRRESKEGLIDLRTYERNVSERPTELKRSKEAEKDTTLFLWVRTKRIEEGGRKNARSRDRSTRRRRIAQEKKQFTFNSKSVTRVSSEHVPSKEEEEEEEEEEGNKADDKISIFTDSCKGDVSSRENFTGKKILSVIKEFIRKISTTSKLPPPVPLPLPLPPPPPPPPSSPPLPPPPPPATSSSGSCQLHILYYFVKGSTYDSFDIETPRQWTTYKRKHDCLDLSIISKSVNMMKGDASRESYINGSENSTGLKQNVFEEHSKSRLSLQIAFPVGRTNTIEEPKIQIQIEFAFHIHENASLYKGYHSKRATGSPRYVHPRSKYQTVKRNEPKKKKKKKEMEEAVNYVDRRKGLLSEKHFALESCSCKTHLTILPSERDSSDNSTENSREHPAFALKATISKAVVTICRSLLYLWRGPPPPTNVKEAVAESMRHRRKSRRRVDEQEKNGIRKSEEKNTDGSTFTVEKRSSSLLTELRCYVVDGRRLKYQRPKYWISLEYRGCFVRNYRKTVRAVSMTNLRISPVTFLPNLIAIIIKERDYPGHGPDKKQTQVFYRLEQQINSFKRHTPGGARNRRTRAITCYRWQRADHNVVYHLSSAPVCSPQYPRDYIVPNECIYLCWYVFIYLYMLCYKRYQLDSTRKMCRAHSRFEKILKCEGRYQIYPQIQRKILYKTFQGREDRNCLYISFAEPTQDRTSWKMQLTIGIESVQTLRQESRQGQLADPIVLQTVQHSGRSDLHLRLVAVVTAGGTVAVARCYCCRSTVEDEDEEEEAEAVEEAEVEVQVEVEVEVEVEVKEEEN</sequence>
<organism evidence="2 3">
    <name type="scientific">Vespula squamosa</name>
    <name type="common">Southern yellow jacket</name>
    <name type="synonym">Wasp</name>
    <dbReference type="NCBI Taxonomy" id="30214"/>
    <lineage>
        <taxon>Eukaryota</taxon>
        <taxon>Metazoa</taxon>
        <taxon>Ecdysozoa</taxon>
        <taxon>Arthropoda</taxon>
        <taxon>Hexapoda</taxon>
        <taxon>Insecta</taxon>
        <taxon>Pterygota</taxon>
        <taxon>Neoptera</taxon>
        <taxon>Endopterygota</taxon>
        <taxon>Hymenoptera</taxon>
        <taxon>Apocrita</taxon>
        <taxon>Aculeata</taxon>
        <taxon>Vespoidea</taxon>
        <taxon>Vespidae</taxon>
        <taxon>Vespinae</taxon>
        <taxon>Vespula</taxon>
    </lineage>
</organism>
<comment type="caution">
    <text evidence="2">The sequence shown here is derived from an EMBL/GenBank/DDBJ whole genome shotgun (WGS) entry which is preliminary data.</text>
</comment>
<feature type="region of interest" description="Disordered" evidence="1">
    <location>
        <begin position="163"/>
        <end position="199"/>
    </location>
</feature>
<feature type="compositionally biased region" description="Basic and acidic residues" evidence="1">
    <location>
        <begin position="455"/>
        <end position="472"/>
    </location>
</feature>